<protein>
    <submittedName>
        <fullName evidence="2">Uncharacterized protein</fullName>
    </submittedName>
</protein>
<name>A0A084U386_MALIO</name>
<dbReference type="RefSeq" id="WP_036452186.1">
    <property type="nucleotide sequence ID" value="NZ_AWQU01000083.1"/>
</dbReference>
<feature type="transmembrane region" description="Helical" evidence="1">
    <location>
        <begin position="78"/>
        <end position="101"/>
    </location>
</feature>
<accession>A0A084U386</accession>
<keyword evidence="1" id="KW-0472">Membrane</keyword>
<dbReference type="EMBL" id="AWQU01000083">
    <property type="protein sequence ID" value="KFB07422.1"/>
    <property type="molecule type" value="Genomic_DNA"/>
</dbReference>
<reference evidence="2 3" key="1">
    <citation type="journal article" date="2014" name="PLoS ONE">
        <title>Reduction of Hydrogen Peroxide Accumulation and Toxicity by a Catalase from Mycoplasma iowae.</title>
        <authorList>
            <person name="Pritchard R.E."/>
            <person name="Prassinos A.J."/>
            <person name="Osborne J.D."/>
            <person name="Raviv Z."/>
            <person name="Balish M.F."/>
        </authorList>
    </citation>
    <scope>NUCLEOTIDE SEQUENCE [LARGE SCALE GENOMIC DNA]</scope>
    <source>
        <strain evidence="2 3">DK-CPA</strain>
    </source>
</reference>
<proteinExistence type="predicted"/>
<evidence type="ECO:0000313" key="3">
    <source>
        <dbReference type="Proteomes" id="UP000028523"/>
    </source>
</evidence>
<evidence type="ECO:0000256" key="1">
    <source>
        <dbReference type="SAM" id="Phobius"/>
    </source>
</evidence>
<dbReference type="Proteomes" id="UP000028523">
    <property type="component" value="Unassembled WGS sequence"/>
</dbReference>
<keyword evidence="3" id="KW-1185">Reference proteome</keyword>
<feature type="transmembrane region" description="Helical" evidence="1">
    <location>
        <begin position="113"/>
        <end position="135"/>
    </location>
</feature>
<dbReference type="AlphaFoldDB" id="A0A084U386"/>
<keyword evidence="1" id="KW-1133">Transmembrane helix</keyword>
<gene>
    <name evidence="2" type="ORF">P271_255</name>
</gene>
<feature type="transmembrane region" description="Helical" evidence="1">
    <location>
        <begin position="21"/>
        <end position="41"/>
    </location>
</feature>
<organism evidence="2 3">
    <name type="scientific">Malacoplasma iowae DK-CPA</name>
    <dbReference type="NCBI Taxonomy" id="1394179"/>
    <lineage>
        <taxon>Bacteria</taxon>
        <taxon>Bacillati</taxon>
        <taxon>Mycoplasmatota</taxon>
        <taxon>Mycoplasmoidales</taxon>
        <taxon>Mycoplasmoidaceae</taxon>
        <taxon>Malacoplasma</taxon>
    </lineage>
</organism>
<sequence length="248" mass="28054">MVIYKLNTKSKRITFVRVIMYIVICFLFFNIVFSTVSVLYFNKPTTTSDTNNPIDIVAGANVVFAKILGNNKYEFNSFGIASIITYSVGMILGIIGISFYLSSKYSFGKSKYLLLNSIILIMLFATVTFLFGILLTPIINGRVWYEANIVPRNIYFTLLDIKYDASNSLINKNGLTFGWYKVDNITIGKDLSPGSLYYTFMGYGVTIICLSLFVWISLVLKLLNPAYNSKNESAISYKEKDLNEVIKK</sequence>
<keyword evidence="1" id="KW-0812">Transmembrane</keyword>
<evidence type="ECO:0000313" key="2">
    <source>
        <dbReference type="EMBL" id="KFB07422.1"/>
    </source>
</evidence>
<comment type="caution">
    <text evidence="2">The sequence shown here is derived from an EMBL/GenBank/DDBJ whole genome shotgun (WGS) entry which is preliminary data.</text>
</comment>
<feature type="transmembrane region" description="Helical" evidence="1">
    <location>
        <begin position="200"/>
        <end position="220"/>
    </location>
</feature>